<evidence type="ECO:0000256" key="3">
    <source>
        <dbReference type="ARBA" id="ARBA00012476"/>
    </source>
</evidence>
<accession>A0AAP0DBR2</accession>
<keyword evidence="11" id="KW-0460">Magnesium</keyword>
<dbReference type="GO" id="GO:0016887">
    <property type="term" value="F:ATP hydrolysis activity"/>
    <property type="evidence" value="ECO:0007669"/>
    <property type="project" value="InterPro"/>
</dbReference>
<feature type="transmembrane region" description="Helical" evidence="17">
    <location>
        <begin position="739"/>
        <end position="762"/>
    </location>
</feature>
<dbReference type="GO" id="GO:0046872">
    <property type="term" value="F:metal ion binding"/>
    <property type="evidence" value="ECO:0007669"/>
    <property type="project" value="UniProtKB-KW"/>
</dbReference>
<dbReference type="FunFam" id="2.70.150.10:FF:000004">
    <property type="entry name" value="Plasma membrane ATPase"/>
    <property type="match status" value="1"/>
</dbReference>
<dbReference type="CDD" id="cd02076">
    <property type="entry name" value="P-type_ATPase_H"/>
    <property type="match status" value="1"/>
</dbReference>
<dbReference type="GO" id="GO:0005524">
    <property type="term" value="F:ATP binding"/>
    <property type="evidence" value="ECO:0007669"/>
    <property type="project" value="UniProtKB-KW"/>
</dbReference>
<keyword evidence="6 17" id="KW-0812">Transmembrane</keyword>
<dbReference type="SUPFAM" id="SSF81665">
    <property type="entry name" value="Calcium ATPase, transmembrane domain M"/>
    <property type="match status" value="1"/>
</dbReference>
<dbReference type="Gene3D" id="3.40.1110.10">
    <property type="entry name" value="Calcium-transporting ATPase, cytoplasmic domain N"/>
    <property type="match status" value="1"/>
</dbReference>
<evidence type="ECO:0000256" key="1">
    <source>
        <dbReference type="ARBA" id="ARBA00004651"/>
    </source>
</evidence>
<dbReference type="InterPro" id="IPR018303">
    <property type="entry name" value="ATPase_P-typ_P_site"/>
</dbReference>
<evidence type="ECO:0000256" key="7">
    <source>
        <dbReference type="ARBA" id="ARBA00022723"/>
    </source>
</evidence>
<feature type="transmembrane region" description="Helical" evidence="17">
    <location>
        <begin position="648"/>
        <end position="672"/>
    </location>
</feature>
<dbReference type="SFLD" id="SFLDF00027">
    <property type="entry name" value="p-type_atpase"/>
    <property type="match status" value="1"/>
</dbReference>
<dbReference type="Proteomes" id="UP001408789">
    <property type="component" value="Unassembled WGS sequence"/>
</dbReference>
<dbReference type="PANTHER" id="PTHR42861">
    <property type="entry name" value="CALCIUM-TRANSPORTING ATPASE"/>
    <property type="match status" value="1"/>
</dbReference>
<dbReference type="InterPro" id="IPR006534">
    <property type="entry name" value="P-type_ATPase_IIIA"/>
</dbReference>
<evidence type="ECO:0000256" key="5">
    <source>
        <dbReference type="ARBA" id="ARBA00022553"/>
    </source>
</evidence>
<dbReference type="FunFam" id="3.40.50.1000:FF:000211">
    <property type="entry name" value="Plasma membrane ATPase"/>
    <property type="match status" value="1"/>
</dbReference>
<dbReference type="NCBIfam" id="TIGR01647">
    <property type="entry name" value="ATPase-IIIA_H"/>
    <property type="match status" value="1"/>
</dbReference>
<dbReference type="Pfam" id="PF00122">
    <property type="entry name" value="E1-E2_ATPase"/>
    <property type="match status" value="1"/>
</dbReference>
<comment type="subcellular location">
    <subcellularLocation>
        <location evidence="1">Cell membrane</location>
        <topology evidence="1">Multi-pass membrane protein</topology>
    </subcellularLocation>
</comment>
<dbReference type="PROSITE" id="PS00154">
    <property type="entry name" value="ATPASE_E1_E2"/>
    <property type="match status" value="1"/>
</dbReference>
<proteinExistence type="inferred from homology"/>
<dbReference type="GO" id="GO:0120029">
    <property type="term" value="P:proton export across plasma membrane"/>
    <property type="evidence" value="ECO:0007669"/>
    <property type="project" value="InterPro"/>
</dbReference>
<dbReference type="Pfam" id="PF00702">
    <property type="entry name" value="Hydrolase"/>
    <property type="match status" value="1"/>
</dbReference>
<keyword evidence="10" id="KW-0067">ATP-binding</keyword>
<dbReference type="InterPro" id="IPR023214">
    <property type="entry name" value="HAD_sf"/>
</dbReference>
<dbReference type="Gene3D" id="6.10.140.890">
    <property type="match status" value="1"/>
</dbReference>
<keyword evidence="5" id="KW-0597">Phosphoprotein</keyword>
<dbReference type="InterPro" id="IPR059000">
    <property type="entry name" value="ATPase_P-type_domA"/>
</dbReference>
<reference evidence="19 20" key="1">
    <citation type="submission" date="2024-04" db="EMBL/GenBank/DDBJ databases">
        <title>The reference genome of an endangered Asteraceae, Deinandra increscens subsp. villosa, native to the Central Coast of California.</title>
        <authorList>
            <person name="Guilliams M."/>
            <person name="Hasenstab-Lehman K."/>
            <person name="Meyer R."/>
            <person name="Mcevoy S."/>
        </authorList>
    </citation>
    <scope>NUCLEOTIDE SEQUENCE [LARGE SCALE GENOMIC DNA]</scope>
    <source>
        <tissue evidence="19">Leaf</tissue>
    </source>
</reference>
<gene>
    <name evidence="19" type="ORF">SSX86_012339</name>
</gene>
<dbReference type="NCBIfam" id="TIGR01494">
    <property type="entry name" value="ATPase_P-type"/>
    <property type="match status" value="2"/>
</dbReference>
<keyword evidence="14" id="KW-0406">Ion transport</keyword>
<keyword evidence="12" id="KW-1278">Translocase</keyword>
<keyword evidence="13 17" id="KW-1133">Transmembrane helix</keyword>
<dbReference type="InterPro" id="IPR044492">
    <property type="entry name" value="P_typ_ATPase_HD_dom"/>
</dbReference>
<organism evidence="19 20">
    <name type="scientific">Deinandra increscens subsp. villosa</name>
    <dbReference type="NCBI Taxonomy" id="3103831"/>
    <lineage>
        <taxon>Eukaryota</taxon>
        <taxon>Viridiplantae</taxon>
        <taxon>Streptophyta</taxon>
        <taxon>Embryophyta</taxon>
        <taxon>Tracheophyta</taxon>
        <taxon>Spermatophyta</taxon>
        <taxon>Magnoliopsida</taxon>
        <taxon>eudicotyledons</taxon>
        <taxon>Gunneridae</taxon>
        <taxon>Pentapetalae</taxon>
        <taxon>asterids</taxon>
        <taxon>campanulids</taxon>
        <taxon>Asterales</taxon>
        <taxon>Asteraceae</taxon>
        <taxon>Asteroideae</taxon>
        <taxon>Heliantheae alliance</taxon>
        <taxon>Madieae</taxon>
        <taxon>Madiinae</taxon>
        <taxon>Deinandra</taxon>
    </lineage>
</organism>
<dbReference type="Gene3D" id="1.20.1110.10">
    <property type="entry name" value="Calcium-transporting ATPase, transmembrane domain"/>
    <property type="match status" value="2"/>
</dbReference>
<keyword evidence="14" id="KW-0813">Transport</keyword>
<feature type="transmembrane region" description="Helical" evidence="17">
    <location>
        <begin position="807"/>
        <end position="824"/>
    </location>
</feature>
<keyword evidence="4" id="KW-1003">Cell membrane</keyword>
<feature type="transmembrane region" description="Helical" evidence="17">
    <location>
        <begin position="247"/>
        <end position="269"/>
    </location>
</feature>
<comment type="similarity">
    <text evidence="2">Belongs to the cation transport ATPase (P-type) (TC 3.A.3) family. Type IIIA subfamily.</text>
</comment>
<evidence type="ECO:0000256" key="14">
    <source>
        <dbReference type="ARBA" id="ARBA00023065"/>
    </source>
</evidence>
<dbReference type="FunFam" id="3.40.1110.10:FF:000004">
    <property type="entry name" value="Plasma membrane ATPase"/>
    <property type="match status" value="1"/>
</dbReference>
<dbReference type="Gene3D" id="3.40.50.1000">
    <property type="entry name" value="HAD superfamily/HAD-like"/>
    <property type="match status" value="1"/>
</dbReference>
<dbReference type="GO" id="GO:0005886">
    <property type="term" value="C:plasma membrane"/>
    <property type="evidence" value="ECO:0007669"/>
    <property type="project" value="UniProtKB-SubCell"/>
</dbReference>
<feature type="transmembrane region" description="Helical" evidence="17">
    <location>
        <begin position="964"/>
        <end position="986"/>
    </location>
</feature>
<protein>
    <recommendedName>
        <fullName evidence="3">P-type H(+)-exporting transporter</fullName>
        <ecNumber evidence="3">7.1.2.1</ecNumber>
    </recommendedName>
</protein>
<keyword evidence="15 17" id="KW-0472">Membrane</keyword>
<dbReference type="GO" id="GO:0008553">
    <property type="term" value="F:P-type proton-exporting transporter activity"/>
    <property type="evidence" value="ECO:0007669"/>
    <property type="project" value="UniProtKB-EC"/>
</dbReference>
<evidence type="ECO:0000256" key="15">
    <source>
        <dbReference type="ARBA" id="ARBA00023136"/>
    </source>
</evidence>
<dbReference type="Gene3D" id="2.70.150.10">
    <property type="entry name" value="Calcium-transporting ATPase, cytoplasmic transduction domain A"/>
    <property type="match status" value="1"/>
</dbReference>
<evidence type="ECO:0000256" key="9">
    <source>
        <dbReference type="ARBA" id="ARBA00022781"/>
    </source>
</evidence>
<evidence type="ECO:0000256" key="6">
    <source>
        <dbReference type="ARBA" id="ARBA00022692"/>
    </source>
</evidence>
<evidence type="ECO:0000256" key="4">
    <source>
        <dbReference type="ARBA" id="ARBA00022475"/>
    </source>
</evidence>
<feature type="transmembrane region" description="Helical" evidence="17">
    <location>
        <begin position="684"/>
        <end position="707"/>
    </location>
</feature>
<dbReference type="SMART" id="SM00831">
    <property type="entry name" value="Cation_ATPase_N"/>
    <property type="match status" value="1"/>
</dbReference>
<dbReference type="EC" id="7.1.2.1" evidence="3"/>
<sequence length="1297" mass="143252">MEDMSIALSAVIREAIDLENAPIEDVLQHLKCTTQGLNSSEVQERLDLFGYNKLEEKKESKILKFLGFMWNPLSWVMEAAAIMSIALARGGGKSPDYHDFVGIIVLLVINSTISFIEENNAGNAAAALMARLAPKAKVLRDGKWSEEDASLLVPGDIISIKLGDIVPADARLLEGDPLKIDQSALTGESLPVTKNPGDGVYSGSTCKQGEIEGIVIATGVHTFFGKAAHLVENTTHVGHFQRVLTSIGNFCICSIAIGMIIEVIVIYGIHQREYRVGIDNLLVLLIGGIPIAMPTVLSVTMAIGSHRLSQQGAITKRMTAIEEMAGMDVLCSDKTGTLTLNKLTVDKNMIEIFAKDVDKDMVVLMAARASRLENQDAIDGAIVAMLGDPKEARAGIREVHFLPFNPTDKRTALTYTDKTGKMHRVSKGAPEQILNLAHNKSEIEKKVHSIIDKFAERGLRSLGIARQEVPAGTKESAGGPWEFVGLLPLFDPPRHDSAETIRRALDLGVSVKMITGDQLAIGKETGRRLGMGTNMYPSSALLGDSKEGFGALPVDELIEKADGFAGVFPEHKYEIVRRLQARNHICGMTGDGVNDAPALKKADIGIAVADSTDAARSASDIVLTEPGLSVIISAVLTSRSIFQRMKNYTIYAVSITIRIVLGFMMLCVFWKVKPSPVPDSWKLTEIFATGVVLGAYLALMTVVFFWLSYETNFFPNTFGVKDFNSHHRDMSVKAESKELTAMMASAIYLQVSTISQALIFVTRSRGWSFSERPGLLLVAAFFIAQLVASVISAYVTWELAGIEKIGWGWTGVIWLYNILTYMLLDPLKFVVQYGLSGRAWGLVVEKRTAFTTKKDFGREAREAAWATEQRTLNGLQSMESRMFQDQGTFREISVMADEARRRAEIARLRELHTLKGKVESFAKLRGLDIDAMNQHYTKSNKPPDWIPKRVLFLSFSSFFKHLKVSIFMASATLARFFIIFTLLPLITHSIPFVVFHGVADSCTKKGVTHFTDLLSEWSNTQGYCIEIGNGVWDSWFMPFEDQVVYPYLLRLLVKNMSELSQGYNIVGLSQGNMVGRGVLEFCDGAPPVKNFISVAGPHAGEASIPFCGTGLLCILVDSLIKLAIYSVSLQEHLAPANYIKIPTDLDGYREGCKFLPKLNNEFEKNATYKERFSSLQNLVLIMFDKESVLVPKETSWFGYFPDGAWEPVLPAQETKLYIEDWIGLRTLDEAGRVKFVNVTGGHLDMADDDMKEYIVPYLIDENVVLTESTLRQPSSTSGFSRKLGGQQDLQLNVVHRS</sequence>
<dbReference type="EMBL" id="JBCNJP010000014">
    <property type="protein sequence ID" value="KAK9068228.1"/>
    <property type="molecule type" value="Genomic_DNA"/>
</dbReference>
<keyword evidence="7" id="KW-0479">Metal-binding</keyword>
<evidence type="ECO:0000256" key="16">
    <source>
        <dbReference type="ARBA" id="ARBA00048122"/>
    </source>
</evidence>
<evidence type="ECO:0000313" key="20">
    <source>
        <dbReference type="Proteomes" id="UP001408789"/>
    </source>
</evidence>
<dbReference type="PRINTS" id="PR00119">
    <property type="entry name" value="CATATPASE"/>
</dbReference>
<evidence type="ECO:0000313" key="19">
    <source>
        <dbReference type="EMBL" id="KAK9068228.1"/>
    </source>
</evidence>
<feature type="transmembrane region" description="Helical" evidence="17">
    <location>
        <begin position="774"/>
        <end position="795"/>
    </location>
</feature>
<evidence type="ECO:0000259" key="18">
    <source>
        <dbReference type="SMART" id="SM00831"/>
    </source>
</evidence>
<evidence type="ECO:0000256" key="11">
    <source>
        <dbReference type="ARBA" id="ARBA00022842"/>
    </source>
</evidence>
<feature type="transmembrane region" description="Helical" evidence="17">
    <location>
        <begin position="281"/>
        <end position="303"/>
    </location>
</feature>
<dbReference type="SFLD" id="SFLDS00003">
    <property type="entry name" value="Haloacid_Dehalogenase"/>
    <property type="match status" value="1"/>
</dbReference>
<feature type="domain" description="Cation-transporting P-type ATPase N-terminal" evidence="18">
    <location>
        <begin position="17"/>
        <end position="89"/>
    </location>
</feature>
<dbReference type="InterPro" id="IPR029058">
    <property type="entry name" value="AB_hydrolase_fold"/>
</dbReference>
<keyword evidence="9" id="KW-0375">Hydrogen ion transport</keyword>
<name>A0AAP0DBR2_9ASTR</name>
<comment type="caution">
    <text evidence="19">The sequence shown here is derived from an EMBL/GenBank/DDBJ whole genome shotgun (WGS) entry which is preliminary data.</text>
</comment>
<keyword evidence="8" id="KW-0547">Nucleotide-binding</keyword>
<evidence type="ECO:0000256" key="13">
    <source>
        <dbReference type="ARBA" id="ARBA00022989"/>
    </source>
</evidence>
<dbReference type="InterPro" id="IPR023299">
    <property type="entry name" value="ATPase_P-typ_cyto_dom_N"/>
</dbReference>
<dbReference type="SUPFAM" id="SSF56784">
    <property type="entry name" value="HAD-like"/>
    <property type="match status" value="1"/>
</dbReference>
<evidence type="ECO:0000256" key="12">
    <source>
        <dbReference type="ARBA" id="ARBA00022967"/>
    </source>
</evidence>
<dbReference type="SUPFAM" id="SSF81653">
    <property type="entry name" value="Calcium ATPase, transduction domain A"/>
    <property type="match status" value="1"/>
</dbReference>
<dbReference type="PRINTS" id="PR00120">
    <property type="entry name" value="HATPASE"/>
</dbReference>
<evidence type="ECO:0000256" key="10">
    <source>
        <dbReference type="ARBA" id="ARBA00022840"/>
    </source>
</evidence>
<comment type="catalytic activity">
    <reaction evidence="16">
        <text>ATP + H2O + H(+)(in) = ADP + phosphate + 2 H(+)(out)</text>
        <dbReference type="Rhea" id="RHEA:20852"/>
        <dbReference type="ChEBI" id="CHEBI:15377"/>
        <dbReference type="ChEBI" id="CHEBI:15378"/>
        <dbReference type="ChEBI" id="CHEBI:30616"/>
        <dbReference type="ChEBI" id="CHEBI:43474"/>
        <dbReference type="ChEBI" id="CHEBI:456216"/>
        <dbReference type="EC" id="7.1.2.1"/>
    </reaction>
</comment>
<dbReference type="Gene3D" id="3.40.50.1820">
    <property type="entry name" value="alpha/beta hydrolase"/>
    <property type="match status" value="1"/>
</dbReference>
<evidence type="ECO:0000256" key="2">
    <source>
        <dbReference type="ARBA" id="ARBA00008804"/>
    </source>
</evidence>
<dbReference type="InterPro" id="IPR004014">
    <property type="entry name" value="ATPase_P-typ_cation-transptr_N"/>
</dbReference>
<dbReference type="InterPro" id="IPR008250">
    <property type="entry name" value="ATPase_P-typ_transduc_dom_A_sf"/>
</dbReference>
<keyword evidence="20" id="KW-1185">Reference proteome</keyword>
<dbReference type="SUPFAM" id="SSF53474">
    <property type="entry name" value="alpha/beta-Hydrolases"/>
    <property type="match status" value="1"/>
</dbReference>
<dbReference type="SFLD" id="SFLDG00002">
    <property type="entry name" value="C1.7:_P-type_atpase_like"/>
    <property type="match status" value="1"/>
</dbReference>
<dbReference type="Pfam" id="PF00690">
    <property type="entry name" value="Cation_ATPase_N"/>
    <property type="match status" value="1"/>
</dbReference>
<evidence type="ECO:0000256" key="17">
    <source>
        <dbReference type="SAM" id="Phobius"/>
    </source>
</evidence>
<dbReference type="InterPro" id="IPR001757">
    <property type="entry name" value="P_typ_ATPase"/>
</dbReference>
<dbReference type="InterPro" id="IPR023298">
    <property type="entry name" value="ATPase_P-typ_TM_dom_sf"/>
</dbReference>
<dbReference type="InterPro" id="IPR036412">
    <property type="entry name" value="HAD-like_sf"/>
</dbReference>
<evidence type="ECO:0000256" key="8">
    <source>
        <dbReference type="ARBA" id="ARBA00022741"/>
    </source>
</evidence>
<dbReference type="Pfam" id="PF02089">
    <property type="entry name" value="Palm_thioest"/>
    <property type="match status" value="1"/>
</dbReference>